<reference evidence="3" key="1">
    <citation type="submission" date="2021-06" db="EMBL/GenBank/DDBJ databases">
        <authorList>
            <consortium name="Wellcome Sanger Institute Data Sharing"/>
        </authorList>
    </citation>
    <scope>NUCLEOTIDE SEQUENCE [LARGE SCALE GENOMIC DNA]</scope>
</reference>
<sequence length="103" mass="11982">MFTTDGQECCGHFLMQEVQGNGDETSKDCATRRKQGECLLKKQLDYIHKVCDKMSFVKRMCKSLISKFLDYIAKTLEDENAPQTICQKLMVCKKESYEFIHEL</sequence>
<feature type="domain" description="Saposin B-type" evidence="2">
    <location>
        <begin position="44"/>
        <end position="96"/>
    </location>
</feature>
<dbReference type="Gene3D" id="1.10.225.10">
    <property type="entry name" value="Saposin-like"/>
    <property type="match status" value="1"/>
</dbReference>
<evidence type="ECO:0000256" key="1">
    <source>
        <dbReference type="ARBA" id="ARBA00023157"/>
    </source>
</evidence>
<evidence type="ECO:0000313" key="3">
    <source>
        <dbReference type="Ensembl" id="ENSECRP00000025407.1"/>
    </source>
</evidence>
<name>A0A8C4T162_ERPCA</name>
<proteinExistence type="predicted"/>
<protein>
    <recommendedName>
        <fullName evidence="2">Saposin B-type domain-containing protein</fullName>
    </recommendedName>
</protein>
<evidence type="ECO:0000259" key="2">
    <source>
        <dbReference type="PROSITE" id="PS50015"/>
    </source>
</evidence>
<reference evidence="3" key="2">
    <citation type="submission" date="2025-08" db="UniProtKB">
        <authorList>
            <consortium name="Ensembl"/>
        </authorList>
    </citation>
    <scope>IDENTIFICATION</scope>
</reference>
<accession>A0A8C4T162</accession>
<organism evidence="3 4">
    <name type="scientific">Erpetoichthys calabaricus</name>
    <name type="common">Rope fish</name>
    <name type="synonym">Calamoichthys calabaricus</name>
    <dbReference type="NCBI Taxonomy" id="27687"/>
    <lineage>
        <taxon>Eukaryota</taxon>
        <taxon>Metazoa</taxon>
        <taxon>Chordata</taxon>
        <taxon>Craniata</taxon>
        <taxon>Vertebrata</taxon>
        <taxon>Euteleostomi</taxon>
        <taxon>Actinopterygii</taxon>
        <taxon>Polypteriformes</taxon>
        <taxon>Polypteridae</taxon>
        <taxon>Erpetoichthys</taxon>
    </lineage>
</organism>
<dbReference type="SUPFAM" id="SSF47862">
    <property type="entry name" value="Saposin"/>
    <property type="match status" value="1"/>
</dbReference>
<keyword evidence="4" id="KW-1185">Reference proteome</keyword>
<keyword evidence="1" id="KW-1015">Disulfide bond</keyword>
<dbReference type="Pfam" id="PF03489">
    <property type="entry name" value="SapB_2"/>
    <property type="match status" value="1"/>
</dbReference>
<dbReference type="AlphaFoldDB" id="A0A8C4T162"/>
<dbReference type="InterPro" id="IPR008138">
    <property type="entry name" value="SapB_2"/>
</dbReference>
<dbReference type="Proteomes" id="UP000694620">
    <property type="component" value="Chromosome 13"/>
</dbReference>
<dbReference type="InterPro" id="IPR008139">
    <property type="entry name" value="SaposinB_dom"/>
</dbReference>
<dbReference type="Ensembl" id="ENSECRT00000025948.1">
    <property type="protein sequence ID" value="ENSECRP00000025407.1"/>
    <property type="gene ID" value="ENSECRG00000017179.1"/>
</dbReference>
<dbReference type="InterPro" id="IPR011001">
    <property type="entry name" value="Saposin-like"/>
</dbReference>
<dbReference type="PROSITE" id="PS50015">
    <property type="entry name" value="SAP_B"/>
    <property type="match status" value="1"/>
</dbReference>
<reference evidence="3" key="3">
    <citation type="submission" date="2025-09" db="UniProtKB">
        <authorList>
            <consortium name="Ensembl"/>
        </authorList>
    </citation>
    <scope>IDENTIFICATION</scope>
</reference>
<evidence type="ECO:0000313" key="4">
    <source>
        <dbReference type="Proteomes" id="UP000694620"/>
    </source>
</evidence>